<dbReference type="Gene3D" id="3.40.50.1860">
    <property type="match status" value="2"/>
</dbReference>
<dbReference type="GO" id="GO:0008360">
    <property type="term" value="P:regulation of cell shape"/>
    <property type="evidence" value="ECO:0007669"/>
    <property type="project" value="UniProtKB-KW"/>
</dbReference>
<evidence type="ECO:0000256" key="4">
    <source>
        <dbReference type="ARBA" id="ARBA00022984"/>
    </source>
</evidence>
<dbReference type="InterPro" id="IPR001920">
    <property type="entry name" value="Asp/Glu_race"/>
</dbReference>
<comment type="similarity">
    <text evidence="7">Belongs to the aspartate/glutamate racemases family.</text>
</comment>
<evidence type="ECO:0000313" key="9">
    <source>
        <dbReference type="Proteomes" id="UP001321786"/>
    </source>
</evidence>
<protein>
    <recommendedName>
        <fullName evidence="2 7">Glutamate racemase</fullName>
        <ecNumber evidence="2 7">5.1.1.3</ecNumber>
    </recommendedName>
</protein>
<feature type="active site" description="Proton donor/acceptor" evidence="7">
    <location>
        <position position="183"/>
    </location>
</feature>
<evidence type="ECO:0000256" key="3">
    <source>
        <dbReference type="ARBA" id="ARBA00022960"/>
    </source>
</evidence>
<dbReference type="PANTHER" id="PTHR21198">
    <property type="entry name" value="GLUTAMATE RACEMASE"/>
    <property type="match status" value="1"/>
</dbReference>
<feature type="active site" description="Proton donor/acceptor" evidence="7">
    <location>
        <position position="74"/>
    </location>
</feature>
<dbReference type="GO" id="GO:0008881">
    <property type="term" value="F:glutamate racemase activity"/>
    <property type="evidence" value="ECO:0007669"/>
    <property type="project" value="UniProtKB-UniRule"/>
</dbReference>
<dbReference type="InterPro" id="IPR018187">
    <property type="entry name" value="Asp/Glu_racemase_AS_1"/>
</dbReference>
<evidence type="ECO:0000313" key="8">
    <source>
        <dbReference type="EMBL" id="BEP27685.1"/>
    </source>
</evidence>
<gene>
    <name evidence="7 8" type="primary">murI</name>
    <name evidence="8" type="ORF">HLPR_00160</name>
</gene>
<feature type="binding site" evidence="7">
    <location>
        <begin position="75"/>
        <end position="76"/>
    </location>
    <ligand>
        <name>substrate</name>
    </ligand>
</feature>
<accession>A0AAU9EML0</accession>
<evidence type="ECO:0000256" key="5">
    <source>
        <dbReference type="ARBA" id="ARBA00023235"/>
    </source>
</evidence>
<dbReference type="SUPFAM" id="SSF53681">
    <property type="entry name" value="Aspartate/glutamate racemase"/>
    <property type="match status" value="2"/>
</dbReference>
<name>A0AAU9EML0_9FIRM</name>
<dbReference type="AlphaFoldDB" id="A0AAU9EML0"/>
<dbReference type="Pfam" id="PF01177">
    <property type="entry name" value="Asp_Glu_race"/>
    <property type="match status" value="1"/>
</dbReference>
<dbReference type="EMBL" id="AP028654">
    <property type="protein sequence ID" value="BEP27685.1"/>
    <property type="molecule type" value="Genomic_DNA"/>
</dbReference>
<feature type="binding site" evidence="7">
    <location>
        <begin position="11"/>
        <end position="12"/>
    </location>
    <ligand>
        <name>substrate</name>
    </ligand>
</feature>
<comment type="pathway">
    <text evidence="7">Cell wall biogenesis; peptidoglycan biosynthesis.</text>
</comment>
<evidence type="ECO:0000256" key="7">
    <source>
        <dbReference type="HAMAP-Rule" id="MF_00258"/>
    </source>
</evidence>
<dbReference type="Proteomes" id="UP001321786">
    <property type="component" value="Chromosome"/>
</dbReference>
<evidence type="ECO:0000256" key="2">
    <source>
        <dbReference type="ARBA" id="ARBA00013090"/>
    </source>
</evidence>
<comment type="catalytic activity">
    <reaction evidence="1 7">
        <text>L-glutamate = D-glutamate</text>
        <dbReference type="Rhea" id="RHEA:12813"/>
        <dbReference type="ChEBI" id="CHEBI:29985"/>
        <dbReference type="ChEBI" id="CHEBI:29986"/>
        <dbReference type="EC" id="5.1.1.3"/>
    </reaction>
</comment>
<comment type="function">
    <text evidence="7">Provides the (R)-glutamate required for cell wall biosynthesis.</text>
</comment>
<keyword evidence="4 7" id="KW-0573">Peptidoglycan synthesis</keyword>
<dbReference type="EC" id="5.1.1.3" evidence="2 7"/>
<evidence type="ECO:0000256" key="6">
    <source>
        <dbReference type="ARBA" id="ARBA00023316"/>
    </source>
</evidence>
<feature type="binding site" evidence="7">
    <location>
        <begin position="184"/>
        <end position="185"/>
    </location>
    <ligand>
        <name>substrate</name>
    </ligand>
</feature>
<keyword evidence="5 7" id="KW-0413">Isomerase</keyword>
<dbReference type="GO" id="GO:0071555">
    <property type="term" value="P:cell wall organization"/>
    <property type="evidence" value="ECO:0007669"/>
    <property type="project" value="UniProtKB-KW"/>
</dbReference>
<reference evidence="8 9" key="1">
    <citation type="submission" date="2023-08" db="EMBL/GenBank/DDBJ databases">
        <title>Helicovermis profunda gen. nov., sp. nov., a novel mesophilic, fermentative bacterium within the Bacillota from a deep-sea hydrothermal vent chimney.</title>
        <authorList>
            <person name="Miyazaki U."/>
            <person name="Mizutani D."/>
            <person name="Hashimoto Y."/>
            <person name="Tame A."/>
            <person name="Sawayama S."/>
            <person name="Miyazaki J."/>
            <person name="Takai K."/>
            <person name="Nakagawa S."/>
        </authorList>
    </citation>
    <scope>NUCLEOTIDE SEQUENCE [LARGE SCALE GENOMIC DNA]</scope>
    <source>
        <strain evidence="8 9">S502</strain>
    </source>
</reference>
<proteinExistence type="inferred from homology"/>
<dbReference type="RefSeq" id="WP_338536056.1">
    <property type="nucleotide sequence ID" value="NZ_AP028654.1"/>
</dbReference>
<dbReference type="HAMAP" id="MF_00258">
    <property type="entry name" value="Glu_racemase"/>
    <property type="match status" value="1"/>
</dbReference>
<dbReference type="InterPro" id="IPR004391">
    <property type="entry name" value="Glu_race"/>
</dbReference>
<keyword evidence="3 7" id="KW-0133">Cell shape</keyword>
<evidence type="ECO:0000256" key="1">
    <source>
        <dbReference type="ARBA" id="ARBA00001602"/>
    </source>
</evidence>
<dbReference type="NCBIfam" id="TIGR00067">
    <property type="entry name" value="glut_race"/>
    <property type="match status" value="1"/>
</dbReference>
<keyword evidence="6 7" id="KW-0961">Cell wall biogenesis/degradation</keyword>
<dbReference type="GO" id="GO:0009252">
    <property type="term" value="P:peptidoglycan biosynthetic process"/>
    <property type="evidence" value="ECO:0007669"/>
    <property type="project" value="UniProtKB-UniRule"/>
</dbReference>
<dbReference type="KEGG" id="hprf:HLPR_00160"/>
<feature type="binding site" evidence="7">
    <location>
        <begin position="43"/>
        <end position="44"/>
    </location>
    <ligand>
        <name>substrate</name>
    </ligand>
</feature>
<organism evidence="8 9">
    <name type="scientific">Helicovermis profundi</name>
    <dbReference type="NCBI Taxonomy" id="3065157"/>
    <lineage>
        <taxon>Bacteria</taxon>
        <taxon>Bacillati</taxon>
        <taxon>Bacillota</taxon>
        <taxon>Clostridia</taxon>
        <taxon>Helicovermis</taxon>
    </lineage>
</organism>
<dbReference type="PROSITE" id="PS00923">
    <property type="entry name" value="ASP_GLU_RACEMASE_1"/>
    <property type="match status" value="1"/>
</dbReference>
<dbReference type="InterPro" id="IPR015942">
    <property type="entry name" value="Asp/Glu/hydantoin_racemase"/>
</dbReference>
<sequence>MDNKNSIGIFDSGMGGISVLADCIRILPKENFIYYGDSKNAPYGIKTTEEVMELSENVCNYLIKKNVKAIVVACNTATSASINILRQRYNVPIIGMEPAIKPAIENYDGLIAVLATEVTLREKKFNNLLKVYGTNRKIVKIPCPNLVEIVENGIVDGKIAIREIEKCFEVIDISKISTIVLGCTHFVFLKSTIKSIVGNAINIIDGNVGTVNNLKSILKSNRILNTENSNQHIEFNNSGSEEDVLRSKKLLKIYSENAK</sequence>
<dbReference type="PANTHER" id="PTHR21198:SF3">
    <property type="entry name" value="GLUTAMATE RACEMASE"/>
    <property type="match status" value="1"/>
</dbReference>
<keyword evidence="9" id="KW-1185">Reference proteome</keyword>